<keyword evidence="3" id="KW-1185">Reference proteome</keyword>
<evidence type="ECO:0000313" key="2">
    <source>
        <dbReference type="EMBL" id="KAF5925002.1"/>
    </source>
</evidence>
<evidence type="ECO:0000256" key="1">
    <source>
        <dbReference type="SAM" id="MobiDB-lite"/>
    </source>
</evidence>
<proteinExistence type="predicted"/>
<dbReference type="AlphaFoldDB" id="A0A7J7FA96"/>
<feature type="region of interest" description="Disordered" evidence="1">
    <location>
        <begin position="213"/>
        <end position="262"/>
    </location>
</feature>
<dbReference type="PANTHER" id="PTHR31054">
    <property type="entry name" value="ZYGOTE ARREST PROTEIN 1-LIKE ISOFORM X1"/>
    <property type="match status" value="1"/>
</dbReference>
<dbReference type="PANTHER" id="PTHR31054:SF5">
    <property type="entry name" value="PROTEIN ZAR1-LIKE"/>
    <property type="match status" value="1"/>
</dbReference>
<dbReference type="InterPro" id="IPR026775">
    <property type="entry name" value="Zar1"/>
</dbReference>
<evidence type="ECO:0000313" key="3">
    <source>
        <dbReference type="Proteomes" id="UP000551758"/>
    </source>
</evidence>
<organism evidence="2 3">
    <name type="scientific">Diceros bicornis minor</name>
    <name type="common">South-central black rhinoceros</name>
    <dbReference type="NCBI Taxonomy" id="77932"/>
    <lineage>
        <taxon>Eukaryota</taxon>
        <taxon>Metazoa</taxon>
        <taxon>Chordata</taxon>
        <taxon>Craniata</taxon>
        <taxon>Vertebrata</taxon>
        <taxon>Euteleostomi</taxon>
        <taxon>Mammalia</taxon>
        <taxon>Eutheria</taxon>
        <taxon>Laurasiatheria</taxon>
        <taxon>Perissodactyla</taxon>
        <taxon>Rhinocerotidae</taxon>
        <taxon>Diceros</taxon>
    </lineage>
</organism>
<name>A0A7J7FA96_DICBM</name>
<accession>A0A7J7FA96</accession>
<protein>
    <submittedName>
        <fullName evidence="2">Uncharacterized protein</fullName>
    </submittedName>
</protein>
<dbReference type="Proteomes" id="UP000551758">
    <property type="component" value="Unassembled WGS sequence"/>
</dbReference>
<dbReference type="EMBL" id="JACDTQ010000823">
    <property type="protein sequence ID" value="KAF5925002.1"/>
    <property type="molecule type" value="Genomic_DNA"/>
</dbReference>
<gene>
    <name evidence="2" type="ORF">HPG69_008678</name>
</gene>
<dbReference type="GO" id="GO:0006412">
    <property type="term" value="P:translation"/>
    <property type="evidence" value="ECO:0007669"/>
    <property type="project" value="TreeGrafter"/>
</dbReference>
<sequence length="262" mass="29181">MLKRLHGSINLDVDNFKKNKLFNVFPKSLKTKGGCAKCSSSIGLIDFKLEELFIGKVFHSDGEILHTTKLKTTAMINNASDICFWLKVCNILIHMNHLDGYLAAGSPFPNNLGSTCYGSQMDTRDLHPGLYQGYRDTLPLAQPEISEHKRPNWRQNTHSPTFLARPGLLVPVNASHYCMHTYKRAQLKAILSQMNSSLSLRLCKANRQERKVLEGPAEASHQQSENDRQEELGQPDALGQEDAGSPREGKSKQPQGDAADVP</sequence>
<dbReference type="GO" id="GO:0005737">
    <property type="term" value="C:cytoplasm"/>
    <property type="evidence" value="ECO:0007669"/>
    <property type="project" value="TreeGrafter"/>
</dbReference>
<reference evidence="2 3" key="1">
    <citation type="journal article" date="2020" name="Mol. Biol. Evol.">
        <title>Interspecific Gene Flow and the Evolution of Specialization in Black and White Rhinoceros.</title>
        <authorList>
            <person name="Moodley Y."/>
            <person name="Westbury M.V."/>
            <person name="Russo I.M."/>
            <person name="Gopalakrishnan S."/>
            <person name="Rakotoarivelo A."/>
            <person name="Olsen R.A."/>
            <person name="Prost S."/>
            <person name="Tunstall T."/>
            <person name="Ryder O.A."/>
            <person name="Dalen L."/>
            <person name="Bruford M.W."/>
        </authorList>
    </citation>
    <scope>NUCLEOTIDE SEQUENCE [LARGE SCALE GENOMIC DNA]</scope>
    <source>
        <strain evidence="2">SBR-YM</strain>
        <tissue evidence="2">Skin</tissue>
    </source>
</reference>
<comment type="caution">
    <text evidence="2">The sequence shown here is derived from an EMBL/GenBank/DDBJ whole genome shotgun (WGS) entry which is preliminary data.</text>
</comment>